<comment type="caution">
    <text evidence="2">The sequence shown here is derived from an EMBL/GenBank/DDBJ whole genome shotgun (WGS) entry which is preliminary data.</text>
</comment>
<organism evidence="2 3">
    <name type="scientific">Amycolatopsis halotolerans</name>
    <dbReference type="NCBI Taxonomy" id="330083"/>
    <lineage>
        <taxon>Bacteria</taxon>
        <taxon>Bacillati</taxon>
        <taxon>Actinomycetota</taxon>
        <taxon>Actinomycetes</taxon>
        <taxon>Pseudonocardiales</taxon>
        <taxon>Pseudonocardiaceae</taxon>
        <taxon>Amycolatopsis</taxon>
    </lineage>
</organism>
<gene>
    <name evidence="2" type="ORF">ACFORO_04295</name>
</gene>
<dbReference type="Proteomes" id="UP001595764">
    <property type="component" value="Unassembled WGS sequence"/>
</dbReference>
<evidence type="ECO:0000313" key="3">
    <source>
        <dbReference type="Proteomes" id="UP001595764"/>
    </source>
</evidence>
<evidence type="ECO:0000259" key="1">
    <source>
        <dbReference type="Pfam" id="PF04486"/>
    </source>
</evidence>
<dbReference type="RefSeq" id="WP_377869581.1">
    <property type="nucleotide sequence ID" value="NZ_JBHMAY010000012.1"/>
</dbReference>
<keyword evidence="3" id="KW-1185">Reference proteome</keyword>
<evidence type="ECO:0000313" key="2">
    <source>
        <dbReference type="EMBL" id="MFC3509374.1"/>
    </source>
</evidence>
<feature type="domain" description="SchA/CurD-like" evidence="1">
    <location>
        <begin position="1"/>
        <end position="118"/>
    </location>
</feature>
<dbReference type="Pfam" id="PF04486">
    <property type="entry name" value="SchA_CurD"/>
    <property type="match status" value="1"/>
</dbReference>
<protein>
    <submittedName>
        <fullName evidence="2">SchA/CurD-like domain-containing protein</fullName>
    </submittedName>
</protein>
<name>A0ABV7QAV3_9PSEU</name>
<sequence>MPYAAICYRVKPGNEDRIAEIFAGFQRMSTPQAPAGNGDEGARLLGTAVFVQDDVVVRFVHYEGDFSAVGRHVGAQRGVHLVEEALAPYLAEPRDTKSEKGFARYFAAATMRCVSQLSAADHPNAGTPR</sequence>
<proteinExistence type="predicted"/>
<dbReference type="InterPro" id="IPR007575">
    <property type="entry name" value="SchA_CurD-like"/>
</dbReference>
<dbReference type="EMBL" id="JBHRWI010000004">
    <property type="protein sequence ID" value="MFC3509374.1"/>
    <property type="molecule type" value="Genomic_DNA"/>
</dbReference>
<reference evidence="3" key="1">
    <citation type="journal article" date="2019" name="Int. J. Syst. Evol. Microbiol.">
        <title>The Global Catalogue of Microorganisms (GCM) 10K type strain sequencing project: providing services to taxonomists for standard genome sequencing and annotation.</title>
        <authorList>
            <consortium name="The Broad Institute Genomics Platform"/>
            <consortium name="The Broad Institute Genome Sequencing Center for Infectious Disease"/>
            <person name="Wu L."/>
            <person name="Ma J."/>
        </authorList>
    </citation>
    <scope>NUCLEOTIDE SEQUENCE [LARGE SCALE GENOMIC DNA]</scope>
    <source>
        <strain evidence="3">CGMCC 4.7682</strain>
    </source>
</reference>
<accession>A0ABV7QAV3</accession>